<protein>
    <submittedName>
        <fullName evidence="9">MFS transporter</fullName>
    </submittedName>
</protein>
<evidence type="ECO:0000313" key="9">
    <source>
        <dbReference type="EMBL" id="TPE47103.1"/>
    </source>
</evidence>
<evidence type="ECO:0000256" key="6">
    <source>
        <dbReference type="ARBA" id="ARBA00023136"/>
    </source>
</evidence>
<keyword evidence="6 8" id="KW-0472">Membrane</keyword>
<feature type="transmembrane region" description="Helical" evidence="8">
    <location>
        <begin position="404"/>
        <end position="424"/>
    </location>
</feature>
<sequence length="433" mass="45527">MFASRLVRPAPRQDRCGAGGTMTATRQDTRAPGGLPDKLRQNRGFVLLASCRGLMVVARQTLAVAVGWDVYERTSNVVDLGLIGLCMALPIFLFTIPAGIVADRYDRRIVLAAGLVTQSITAALIGCWFQFGGPSVTPIFALLLVSGSAHSFLNPALSSTLPRLVPRELFSNAIAASSSVNKVAQLAGPVAAGFLLGADWPIAYTVTATGFFLAALCALLIRLNLRIEDPDEIGWSALFGGFKFVWETPVVFAAMTIDLIAVLFGGVIGILPVYAADILHVGSEGLGMMRAAPAIGAFTIGAILASHRLPWPVGKSFFASLTVFSLAILIFSVSRSFPLSLAALAAYGAADMVSIYVRQTLIQLDTPDDLRGRVGAVHSFSAGGSTQLGDLRAGLMAGVVGTPAAVAIGGLVTLAATGLWFQLFPTLRKMSRF</sequence>
<comment type="subcellular location">
    <subcellularLocation>
        <location evidence="1">Cell membrane</location>
        <topology evidence="1">Multi-pass membrane protein</topology>
    </subcellularLocation>
</comment>
<feature type="transmembrane region" description="Helical" evidence="8">
    <location>
        <begin position="109"/>
        <end position="131"/>
    </location>
</feature>
<dbReference type="CDD" id="cd06173">
    <property type="entry name" value="MFS_MefA_like"/>
    <property type="match status" value="1"/>
</dbReference>
<evidence type="ECO:0000256" key="5">
    <source>
        <dbReference type="ARBA" id="ARBA00022989"/>
    </source>
</evidence>
<dbReference type="PANTHER" id="PTHR23513">
    <property type="entry name" value="INTEGRAL MEMBRANE EFFLUX PROTEIN-RELATED"/>
    <property type="match status" value="1"/>
</dbReference>
<dbReference type="Pfam" id="PF07690">
    <property type="entry name" value="MFS_1"/>
    <property type="match status" value="1"/>
</dbReference>
<reference evidence="9 10" key="1">
    <citation type="submission" date="2019-06" db="EMBL/GenBank/DDBJ databases">
        <title>A novel bacterium of genus Amaricoccus, isolated from marine sediment.</title>
        <authorList>
            <person name="Huang H."/>
            <person name="Mo K."/>
            <person name="Hu Y."/>
        </authorList>
    </citation>
    <scope>NUCLEOTIDE SEQUENCE [LARGE SCALE GENOMIC DNA]</scope>
    <source>
        <strain evidence="9 10">HB172011</strain>
    </source>
</reference>
<evidence type="ECO:0000256" key="7">
    <source>
        <dbReference type="SAM" id="MobiDB-lite"/>
    </source>
</evidence>
<dbReference type="Gene3D" id="1.20.1250.20">
    <property type="entry name" value="MFS general substrate transporter like domains"/>
    <property type="match status" value="1"/>
</dbReference>
<feature type="region of interest" description="Disordered" evidence="7">
    <location>
        <begin position="1"/>
        <end position="36"/>
    </location>
</feature>
<feature type="transmembrane region" description="Helical" evidence="8">
    <location>
        <begin position="45"/>
        <end position="68"/>
    </location>
</feature>
<keyword evidence="4 8" id="KW-0812">Transmembrane</keyword>
<evidence type="ECO:0000256" key="1">
    <source>
        <dbReference type="ARBA" id="ARBA00004651"/>
    </source>
</evidence>
<proteinExistence type="predicted"/>
<dbReference type="AlphaFoldDB" id="A0A501WAZ4"/>
<feature type="transmembrane region" description="Helical" evidence="8">
    <location>
        <begin position="250"/>
        <end position="275"/>
    </location>
</feature>
<dbReference type="Proteomes" id="UP000319255">
    <property type="component" value="Unassembled WGS sequence"/>
</dbReference>
<keyword evidence="5 8" id="KW-1133">Transmembrane helix</keyword>
<evidence type="ECO:0000256" key="4">
    <source>
        <dbReference type="ARBA" id="ARBA00022692"/>
    </source>
</evidence>
<dbReference type="GO" id="GO:0022857">
    <property type="term" value="F:transmembrane transporter activity"/>
    <property type="evidence" value="ECO:0007669"/>
    <property type="project" value="InterPro"/>
</dbReference>
<evidence type="ECO:0000256" key="2">
    <source>
        <dbReference type="ARBA" id="ARBA00022448"/>
    </source>
</evidence>
<comment type="caution">
    <text evidence="9">The sequence shown here is derived from an EMBL/GenBank/DDBJ whole genome shotgun (WGS) entry which is preliminary data.</text>
</comment>
<keyword evidence="2" id="KW-0813">Transport</keyword>
<accession>A0A501WAZ4</accession>
<evidence type="ECO:0000313" key="10">
    <source>
        <dbReference type="Proteomes" id="UP000319255"/>
    </source>
</evidence>
<dbReference type="PANTHER" id="PTHR23513:SF9">
    <property type="entry name" value="ENTEROBACTIN EXPORTER ENTS"/>
    <property type="match status" value="1"/>
</dbReference>
<organism evidence="9 10">
    <name type="scientific">Amaricoccus solimangrovi</name>
    <dbReference type="NCBI Taxonomy" id="2589815"/>
    <lineage>
        <taxon>Bacteria</taxon>
        <taxon>Pseudomonadati</taxon>
        <taxon>Pseudomonadota</taxon>
        <taxon>Alphaproteobacteria</taxon>
        <taxon>Rhodobacterales</taxon>
        <taxon>Paracoccaceae</taxon>
        <taxon>Amaricoccus</taxon>
    </lineage>
</organism>
<feature type="transmembrane region" description="Helical" evidence="8">
    <location>
        <begin position="287"/>
        <end position="305"/>
    </location>
</feature>
<dbReference type="EMBL" id="VFRP01000035">
    <property type="protein sequence ID" value="TPE47103.1"/>
    <property type="molecule type" value="Genomic_DNA"/>
</dbReference>
<name>A0A501WAZ4_9RHOB</name>
<feature type="transmembrane region" description="Helical" evidence="8">
    <location>
        <begin position="80"/>
        <end position="102"/>
    </location>
</feature>
<gene>
    <name evidence="9" type="ORF">FJM51_20675</name>
</gene>
<dbReference type="InterPro" id="IPR011701">
    <property type="entry name" value="MFS"/>
</dbReference>
<evidence type="ECO:0000256" key="8">
    <source>
        <dbReference type="SAM" id="Phobius"/>
    </source>
</evidence>
<dbReference type="OrthoDB" id="9809918at2"/>
<dbReference type="GO" id="GO:0005886">
    <property type="term" value="C:plasma membrane"/>
    <property type="evidence" value="ECO:0007669"/>
    <property type="project" value="UniProtKB-SubCell"/>
</dbReference>
<feature type="transmembrane region" description="Helical" evidence="8">
    <location>
        <begin position="202"/>
        <end position="221"/>
    </location>
</feature>
<feature type="transmembrane region" description="Helical" evidence="8">
    <location>
        <begin position="317"/>
        <end position="337"/>
    </location>
</feature>
<dbReference type="SUPFAM" id="SSF103473">
    <property type="entry name" value="MFS general substrate transporter"/>
    <property type="match status" value="1"/>
</dbReference>
<dbReference type="InterPro" id="IPR036259">
    <property type="entry name" value="MFS_trans_sf"/>
</dbReference>
<evidence type="ECO:0000256" key="3">
    <source>
        <dbReference type="ARBA" id="ARBA00022475"/>
    </source>
</evidence>
<keyword evidence="10" id="KW-1185">Reference proteome</keyword>
<keyword evidence="3" id="KW-1003">Cell membrane</keyword>